<evidence type="ECO:0000259" key="5">
    <source>
        <dbReference type="Pfam" id="PF06725"/>
    </source>
</evidence>
<dbReference type="SUPFAM" id="SSF47090">
    <property type="entry name" value="PGBD-like"/>
    <property type="match status" value="2"/>
</dbReference>
<evidence type="ECO:0000259" key="4">
    <source>
        <dbReference type="Pfam" id="PF01471"/>
    </source>
</evidence>
<dbReference type="InterPro" id="IPR051933">
    <property type="entry name" value="Resuscitation_pf_RpfB"/>
</dbReference>
<evidence type="ECO:0000256" key="3">
    <source>
        <dbReference type="SAM" id="SignalP"/>
    </source>
</evidence>
<dbReference type="AlphaFoldDB" id="A0A2W0HPA7"/>
<evidence type="ECO:0000313" key="7">
    <source>
        <dbReference type="Proteomes" id="UP000248066"/>
    </source>
</evidence>
<dbReference type="GO" id="GO:0009254">
    <property type="term" value="P:peptidoglycan turnover"/>
    <property type="evidence" value="ECO:0007669"/>
    <property type="project" value="InterPro"/>
</dbReference>
<dbReference type="GO" id="GO:0004553">
    <property type="term" value="F:hydrolase activity, hydrolyzing O-glycosyl compounds"/>
    <property type="evidence" value="ECO:0007669"/>
    <property type="project" value="InterPro"/>
</dbReference>
<dbReference type="OrthoDB" id="9798935at2"/>
<feature type="region of interest" description="Disordered" evidence="2">
    <location>
        <begin position="175"/>
        <end position="232"/>
    </location>
</feature>
<dbReference type="Gene3D" id="2.40.40.10">
    <property type="entry name" value="RlpA-like domain"/>
    <property type="match status" value="1"/>
</dbReference>
<comment type="caution">
    <text evidence="6">The sequence shown here is derived from an EMBL/GenBank/DDBJ whole genome shotgun (WGS) entry which is preliminary data.</text>
</comment>
<evidence type="ECO:0000313" key="6">
    <source>
        <dbReference type="EMBL" id="PYZ98922.1"/>
    </source>
</evidence>
<feature type="domain" description="Peptidoglycan binding-like" evidence="4">
    <location>
        <begin position="49"/>
        <end position="105"/>
    </location>
</feature>
<feature type="domain" description="3D" evidence="5">
    <location>
        <begin position="265"/>
        <end position="325"/>
    </location>
</feature>
<dbReference type="InterPro" id="IPR002477">
    <property type="entry name" value="Peptidoglycan-bd-like"/>
</dbReference>
<dbReference type="InterPro" id="IPR036365">
    <property type="entry name" value="PGBD-like_sf"/>
</dbReference>
<dbReference type="SUPFAM" id="SSF50685">
    <property type="entry name" value="Barwin-like endoglucanases"/>
    <property type="match status" value="1"/>
</dbReference>
<dbReference type="PANTHER" id="PTHR39160:SF4">
    <property type="entry name" value="RESUSCITATION-PROMOTING FACTOR RPFB"/>
    <property type="match status" value="1"/>
</dbReference>
<dbReference type="RefSeq" id="WP_110519214.1">
    <property type="nucleotide sequence ID" value="NZ_PDOF01000001.1"/>
</dbReference>
<gene>
    <name evidence="6" type="ORF">CR205_10235</name>
</gene>
<dbReference type="Gene3D" id="1.10.101.10">
    <property type="entry name" value="PGBD-like superfamily/PGBD"/>
    <property type="match status" value="2"/>
</dbReference>
<sequence>MKSFGLSKLKKLSLPIIAAGAFFFAAPMVTDAADDVSLGDRLLLEGKDNAQVEELQELLADRGYLEENAIDGFFDRGTRDAVTAFQEDANILVDGLAGVQTIGALSLLREGDEGAPVEALQESLKELGYYDNTADGDFDRATHDAVVDFQTAKDILVDGIAGPETYGTLHAALTGETRVESSSDSSSESESSSSEESSSSDEGSSSESESSSDESSSSESSEGSSESSESGTVMEMEATAYTAYCDGCTGITYTGQDLRANPDKKVIAVDPDVIPLGSTVYVEGYGEAIAGDIGGAIQGNRIDLHMATKEEALEFGRQTVTVEVLD</sequence>
<dbReference type="InterPro" id="IPR010611">
    <property type="entry name" value="3D_dom"/>
</dbReference>
<dbReference type="InterPro" id="IPR036908">
    <property type="entry name" value="RlpA-like_sf"/>
</dbReference>
<organism evidence="6 7">
    <name type="scientific">Alteribacter lacisalsi</name>
    <dbReference type="NCBI Taxonomy" id="2045244"/>
    <lineage>
        <taxon>Bacteria</taxon>
        <taxon>Bacillati</taxon>
        <taxon>Bacillota</taxon>
        <taxon>Bacilli</taxon>
        <taxon>Bacillales</taxon>
        <taxon>Bacillaceae</taxon>
        <taxon>Alteribacter</taxon>
    </lineage>
</organism>
<dbReference type="InterPro" id="IPR036366">
    <property type="entry name" value="PGBDSf"/>
</dbReference>
<dbReference type="EMBL" id="PDOF01000001">
    <property type="protein sequence ID" value="PYZ98922.1"/>
    <property type="molecule type" value="Genomic_DNA"/>
</dbReference>
<accession>A0A2W0HPA7</accession>
<proteinExistence type="predicted"/>
<feature type="compositionally biased region" description="Low complexity" evidence="2">
    <location>
        <begin position="180"/>
        <end position="231"/>
    </location>
</feature>
<evidence type="ECO:0000256" key="1">
    <source>
        <dbReference type="ARBA" id="ARBA00022729"/>
    </source>
</evidence>
<reference evidence="6 7" key="1">
    <citation type="submission" date="2017-10" db="EMBL/GenBank/DDBJ databases">
        <title>Bacillus sp. nov., a halophilic bacterium isolated from a Yangshapao Lake.</title>
        <authorList>
            <person name="Wang H."/>
        </authorList>
    </citation>
    <scope>NUCLEOTIDE SEQUENCE [LARGE SCALE GENOMIC DNA]</scope>
    <source>
        <strain evidence="6 7">YSP-3</strain>
    </source>
</reference>
<dbReference type="Pfam" id="PF01471">
    <property type="entry name" value="PG_binding_1"/>
    <property type="match status" value="2"/>
</dbReference>
<dbReference type="Proteomes" id="UP000248066">
    <property type="component" value="Unassembled WGS sequence"/>
</dbReference>
<feature type="signal peptide" evidence="3">
    <location>
        <begin position="1"/>
        <end position="32"/>
    </location>
</feature>
<name>A0A2W0HPA7_9BACI</name>
<dbReference type="PANTHER" id="PTHR39160">
    <property type="entry name" value="CELL WALL-BINDING PROTEIN YOCH"/>
    <property type="match status" value="1"/>
</dbReference>
<dbReference type="Pfam" id="PF06725">
    <property type="entry name" value="3D"/>
    <property type="match status" value="1"/>
</dbReference>
<evidence type="ECO:0000256" key="2">
    <source>
        <dbReference type="SAM" id="MobiDB-lite"/>
    </source>
</evidence>
<dbReference type="GO" id="GO:0019867">
    <property type="term" value="C:outer membrane"/>
    <property type="evidence" value="ECO:0007669"/>
    <property type="project" value="InterPro"/>
</dbReference>
<keyword evidence="1 3" id="KW-0732">Signal</keyword>
<keyword evidence="7" id="KW-1185">Reference proteome</keyword>
<dbReference type="CDD" id="cd22786">
    <property type="entry name" value="DPBB_YuiC-like"/>
    <property type="match status" value="1"/>
</dbReference>
<feature type="chain" id="PRO_5016162758" evidence="3">
    <location>
        <begin position="33"/>
        <end position="326"/>
    </location>
</feature>
<protein>
    <submittedName>
        <fullName evidence="6">Peptidoglycan-binding protein</fullName>
    </submittedName>
</protein>
<feature type="domain" description="Peptidoglycan binding-like" evidence="4">
    <location>
        <begin position="114"/>
        <end position="168"/>
    </location>
</feature>